<sequence>MRFLKTILVLLLFIATPWQLFAQDITGLWTGYLESSGSKIPYEVVISSNGDKWNGYALTAFTFNEVENIGIKTIELKEKKGALSLEDHDLVFDNYKTPPRRIKMIASLIAKGRDSSMVLEGSFFTRSLDFRSQDKAAFTGVIHLKRRKNDEVTRLTSKLEEMNLLSSLSFAGSLPPKGSVAATKPATTNPVANSDNKESVAASPKPIEVKPGVNEKQSIAVTAPPSIAPANEPVTAAEESLPEQKELSKSVSSRPATPAKEKWNPVKNNAAEKKLVKAAPPIPVDDKTVAQVEKPVPAQKQPVKKADAPPAAVVDTKDVAIKEKPSQKEQVKEIPATIKNPGIVHVPPAAAMANRKTEVIQSIYFTSDSLVLSIYDNGTIDGDTVSVVLNGKVILARKGLTANAIRTTIAVTPDMGDSLQLVMYAENLGSIPPNTGLLIVQDGEQRYDIRFAGDMKKSSAVVLRRKH</sequence>
<dbReference type="AlphaFoldDB" id="A0A1M4TXC1"/>
<keyword evidence="4" id="KW-1185">Reference proteome</keyword>
<feature type="signal peptide" evidence="2">
    <location>
        <begin position="1"/>
        <end position="22"/>
    </location>
</feature>
<feature type="compositionally biased region" description="Polar residues" evidence="1">
    <location>
        <begin position="185"/>
        <end position="194"/>
    </location>
</feature>
<dbReference type="STRING" id="1121884.SAMN02745131_00447"/>
<evidence type="ECO:0000256" key="2">
    <source>
        <dbReference type="SAM" id="SignalP"/>
    </source>
</evidence>
<reference evidence="3 4" key="1">
    <citation type="submission" date="2016-11" db="EMBL/GenBank/DDBJ databases">
        <authorList>
            <person name="Jaros S."/>
            <person name="Januszkiewicz K."/>
            <person name="Wedrychowicz H."/>
        </authorList>
    </citation>
    <scope>NUCLEOTIDE SEQUENCE [LARGE SCALE GENOMIC DNA]</scope>
    <source>
        <strain evidence="3 4">DSM 18119</strain>
    </source>
</reference>
<organism evidence="3 4">
    <name type="scientific">Flavisolibacter ginsengisoli DSM 18119</name>
    <dbReference type="NCBI Taxonomy" id="1121884"/>
    <lineage>
        <taxon>Bacteria</taxon>
        <taxon>Pseudomonadati</taxon>
        <taxon>Bacteroidota</taxon>
        <taxon>Chitinophagia</taxon>
        <taxon>Chitinophagales</taxon>
        <taxon>Chitinophagaceae</taxon>
        <taxon>Flavisolibacter</taxon>
    </lineage>
</organism>
<protein>
    <submittedName>
        <fullName evidence="3">Uncharacterized protein</fullName>
    </submittedName>
</protein>
<feature type="chain" id="PRO_5009907635" evidence="2">
    <location>
        <begin position="23"/>
        <end position="467"/>
    </location>
</feature>
<evidence type="ECO:0000256" key="1">
    <source>
        <dbReference type="SAM" id="MobiDB-lite"/>
    </source>
</evidence>
<dbReference type="Proteomes" id="UP000184048">
    <property type="component" value="Unassembled WGS sequence"/>
</dbReference>
<dbReference type="RefSeq" id="WP_072833624.1">
    <property type="nucleotide sequence ID" value="NZ_FQUU01000002.1"/>
</dbReference>
<accession>A0A1M4TXC1</accession>
<dbReference type="EMBL" id="FQUU01000002">
    <property type="protein sequence ID" value="SHE49054.1"/>
    <property type="molecule type" value="Genomic_DNA"/>
</dbReference>
<proteinExistence type="predicted"/>
<keyword evidence="2" id="KW-0732">Signal</keyword>
<evidence type="ECO:0000313" key="4">
    <source>
        <dbReference type="Proteomes" id="UP000184048"/>
    </source>
</evidence>
<dbReference type="OrthoDB" id="661134at2"/>
<evidence type="ECO:0000313" key="3">
    <source>
        <dbReference type="EMBL" id="SHE49054.1"/>
    </source>
</evidence>
<feature type="region of interest" description="Disordered" evidence="1">
    <location>
        <begin position="175"/>
        <end position="262"/>
    </location>
</feature>
<name>A0A1M4TXC1_9BACT</name>
<gene>
    <name evidence="3" type="ORF">SAMN02745131_00447</name>
</gene>